<organism evidence="2 3">
    <name type="scientific">Solanum commersonii</name>
    <name type="common">Commerson's wild potato</name>
    <name type="synonym">Commerson's nightshade</name>
    <dbReference type="NCBI Taxonomy" id="4109"/>
    <lineage>
        <taxon>Eukaryota</taxon>
        <taxon>Viridiplantae</taxon>
        <taxon>Streptophyta</taxon>
        <taxon>Embryophyta</taxon>
        <taxon>Tracheophyta</taxon>
        <taxon>Spermatophyta</taxon>
        <taxon>Magnoliopsida</taxon>
        <taxon>eudicotyledons</taxon>
        <taxon>Gunneridae</taxon>
        <taxon>Pentapetalae</taxon>
        <taxon>asterids</taxon>
        <taxon>lamiids</taxon>
        <taxon>Solanales</taxon>
        <taxon>Solanaceae</taxon>
        <taxon>Solanoideae</taxon>
        <taxon>Solaneae</taxon>
        <taxon>Solanum</taxon>
    </lineage>
</organism>
<accession>A0A9J6B7C6</accession>
<reference evidence="2 3" key="1">
    <citation type="submission" date="2020-09" db="EMBL/GenBank/DDBJ databases">
        <title>De no assembly of potato wild relative species, Solanum commersonii.</title>
        <authorList>
            <person name="Cho K."/>
        </authorList>
    </citation>
    <scope>NUCLEOTIDE SEQUENCE [LARGE SCALE GENOMIC DNA]</scope>
    <source>
        <strain evidence="2">LZ3.2</strain>
        <tissue evidence="2">Leaf</tissue>
    </source>
</reference>
<dbReference type="AlphaFoldDB" id="A0A9J6B7C6"/>
<comment type="caution">
    <text evidence="2">The sequence shown here is derived from an EMBL/GenBank/DDBJ whole genome shotgun (WGS) entry which is preliminary data.</text>
</comment>
<evidence type="ECO:0000313" key="3">
    <source>
        <dbReference type="Proteomes" id="UP000824120"/>
    </source>
</evidence>
<evidence type="ECO:0000256" key="1">
    <source>
        <dbReference type="SAM" id="MobiDB-lite"/>
    </source>
</evidence>
<dbReference type="EMBL" id="JACXVP010000001">
    <property type="protein sequence ID" value="KAG5632598.1"/>
    <property type="molecule type" value="Genomic_DNA"/>
</dbReference>
<feature type="region of interest" description="Disordered" evidence="1">
    <location>
        <begin position="117"/>
        <end position="152"/>
    </location>
</feature>
<feature type="compositionally biased region" description="Low complexity" evidence="1">
    <location>
        <begin position="134"/>
        <end position="143"/>
    </location>
</feature>
<keyword evidence="3" id="KW-1185">Reference proteome</keyword>
<gene>
    <name evidence="2" type="ORF">H5410_004315</name>
</gene>
<protein>
    <submittedName>
        <fullName evidence="2">Uncharacterized protein</fullName>
    </submittedName>
</protein>
<name>A0A9J6B7C6_SOLCO</name>
<proteinExistence type="predicted"/>
<sequence length="242" mass="26694">MQQQYVQHAKTTRPYTFLLLLHCENPKTVTQSREIASNSSARLSPLDVSRSPRFTRPCQDRTTLLLNSLELSFKVRVFKVLLLELASKLFGKVSCSGGSQSSLLVIVPFAAGRRIQNPKTIHSSSSQRKEQRRSFSSPPFQRSRSGEAARGGDVPLPLLLPSYLPSPSPLSLLAIATPLTKTTRQQLQLLYSSNPQSHCEEVAATRHHSSCPTLLVQQLPPLSSLAKKLTTPAITNISGQRQ</sequence>
<evidence type="ECO:0000313" key="2">
    <source>
        <dbReference type="EMBL" id="KAG5632598.1"/>
    </source>
</evidence>
<dbReference type="Proteomes" id="UP000824120">
    <property type="component" value="Chromosome 1"/>
</dbReference>